<dbReference type="Gene3D" id="3.40.190.10">
    <property type="entry name" value="Periplasmic binding protein-like II"/>
    <property type="match status" value="1"/>
</dbReference>
<evidence type="ECO:0000256" key="2">
    <source>
        <dbReference type="ARBA" id="ARBA00005695"/>
    </source>
</evidence>
<organism evidence="7 8">
    <name type="scientific">Paenibacillus stellifer</name>
    <dbReference type="NCBI Taxonomy" id="169760"/>
    <lineage>
        <taxon>Bacteria</taxon>
        <taxon>Bacillati</taxon>
        <taxon>Bacillota</taxon>
        <taxon>Bacilli</taxon>
        <taxon>Bacillales</taxon>
        <taxon>Paenibacillaceae</taxon>
        <taxon>Paenibacillus</taxon>
    </lineage>
</organism>
<evidence type="ECO:0000313" key="7">
    <source>
        <dbReference type="EMBL" id="AIQ63653.1"/>
    </source>
</evidence>
<evidence type="ECO:0000256" key="4">
    <source>
        <dbReference type="ARBA" id="ARBA00022729"/>
    </source>
</evidence>
<comment type="similarity">
    <text evidence="2">Belongs to the bacterial solute-binding protein 5 family.</text>
</comment>
<dbReference type="KEGG" id="pste:PSTEL_11750"/>
<dbReference type="RefSeq" id="WP_038695353.1">
    <property type="nucleotide sequence ID" value="NZ_CP009286.1"/>
</dbReference>
<keyword evidence="5" id="KW-0653">Protein transport</keyword>
<dbReference type="Gene3D" id="3.10.105.10">
    <property type="entry name" value="Dipeptide-binding Protein, Domain 3"/>
    <property type="match status" value="1"/>
</dbReference>
<evidence type="ECO:0000256" key="3">
    <source>
        <dbReference type="ARBA" id="ARBA00022448"/>
    </source>
</evidence>
<dbReference type="STRING" id="169760.PSTEL_11750"/>
<dbReference type="PANTHER" id="PTHR30290">
    <property type="entry name" value="PERIPLASMIC BINDING COMPONENT OF ABC TRANSPORTER"/>
    <property type="match status" value="1"/>
</dbReference>
<comment type="subcellular location">
    <subcellularLocation>
        <location evidence="1">Cell envelope</location>
    </subcellularLocation>
</comment>
<feature type="domain" description="Solute-binding protein family 5" evidence="6">
    <location>
        <begin position="72"/>
        <end position="448"/>
    </location>
</feature>
<dbReference type="GO" id="GO:0043190">
    <property type="term" value="C:ATP-binding cassette (ABC) transporter complex"/>
    <property type="evidence" value="ECO:0007669"/>
    <property type="project" value="InterPro"/>
</dbReference>
<dbReference type="PIRSF" id="PIRSF002741">
    <property type="entry name" value="MppA"/>
    <property type="match status" value="1"/>
</dbReference>
<evidence type="ECO:0000256" key="5">
    <source>
        <dbReference type="ARBA" id="ARBA00022856"/>
    </source>
</evidence>
<keyword evidence="8" id="KW-1185">Reference proteome</keyword>
<dbReference type="GO" id="GO:0030288">
    <property type="term" value="C:outer membrane-bounded periplasmic space"/>
    <property type="evidence" value="ECO:0007669"/>
    <property type="project" value="UniProtKB-ARBA"/>
</dbReference>
<dbReference type="EMBL" id="CP009286">
    <property type="protein sequence ID" value="AIQ63653.1"/>
    <property type="molecule type" value="Genomic_DNA"/>
</dbReference>
<accession>A0A089LWL1</accession>
<name>A0A089LWL1_9BACL</name>
<protein>
    <recommendedName>
        <fullName evidence="6">Solute-binding protein family 5 domain-containing protein</fullName>
    </recommendedName>
</protein>
<dbReference type="GO" id="GO:0015833">
    <property type="term" value="P:peptide transport"/>
    <property type="evidence" value="ECO:0007669"/>
    <property type="project" value="UniProtKB-KW"/>
</dbReference>
<dbReference type="FunFam" id="3.90.76.10:FF:000001">
    <property type="entry name" value="Oligopeptide ABC transporter substrate-binding protein"/>
    <property type="match status" value="1"/>
</dbReference>
<dbReference type="SUPFAM" id="SSF53850">
    <property type="entry name" value="Periplasmic binding protein-like II"/>
    <property type="match status" value="1"/>
</dbReference>
<dbReference type="HOGENOM" id="CLU_017028_0_3_9"/>
<dbReference type="Pfam" id="PF00496">
    <property type="entry name" value="SBP_bac_5"/>
    <property type="match status" value="1"/>
</dbReference>
<sequence>MIKRIITWVLCLLVVMTGLAHDSWAAGREQIFRFNLYANPISLDPALTAESTSDVVIRGIMEGLVRTGKNGEIQPAVAKSWTVSQDGKTYTFKLRSAAVWTNKQKVKASDFEYAWKRVLNPATGSPQAYMLFCLAGAEDYYNGKLKDSGQIGVKAVDDATLQVTLRSRTPYFLQLAATRSYFPVNPAVVKKNPNWAESAQTFVGNGPFTLTKWVQDQEIVLTKNVAYFSAGDVHFKQVRIGIQNDPDKELASYKDGSIDWSQASELNIYPSSLDKTMRNDAHTYNPASTYYFVFNVTKPPFDNVNIRRALAMSIVREQVTGATPAYAFVPPGILGAKKPFREEATAAYFKEDTAKARELLKKGLQEEGLTKFPETTLIYNEGNEYISSTVTRMWEETLGIEVNMEEQPWEELLSNRMALNYDIARAGWSADYNDPASFLEIFTSWSTDNDSGWSNPQYDAYMRSAMQTADPSARMKLYRQAEQLLMDQMVIIPLHYFKTYALQKSYVHDVYYNYSGGLVYWDGYLK</sequence>
<evidence type="ECO:0000313" key="8">
    <source>
        <dbReference type="Proteomes" id="UP000029507"/>
    </source>
</evidence>
<gene>
    <name evidence="7" type="ORF">PSTEL_11750</name>
</gene>
<dbReference type="Gene3D" id="3.90.76.10">
    <property type="entry name" value="Dipeptide-binding Protein, Domain 1"/>
    <property type="match status" value="1"/>
</dbReference>
<dbReference type="PANTHER" id="PTHR30290:SF79">
    <property type="entry name" value="DIPEPTIDE-BINDING PROTEIN DPPE"/>
    <property type="match status" value="1"/>
</dbReference>
<evidence type="ECO:0000259" key="6">
    <source>
        <dbReference type="Pfam" id="PF00496"/>
    </source>
</evidence>
<dbReference type="GO" id="GO:1904680">
    <property type="term" value="F:peptide transmembrane transporter activity"/>
    <property type="evidence" value="ECO:0007669"/>
    <property type="project" value="TreeGrafter"/>
</dbReference>
<evidence type="ECO:0000256" key="1">
    <source>
        <dbReference type="ARBA" id="ARBA00004196"/>
    </source>
</evidence>
<dbReference type="OrthoDB" id="9801912at2"/>
<keyword evidence="5" id="KW-0571">Peptide transport</keyword>
<dbReference type="InterPro" id="IPR039424">
    <property type="entry name" value="SBP_5"/>
</dbReference>
<dbReference type="InterPro" id="IPR000914">
    <property type="entry name" value="SBP_5_dom"/>
</dbReference>
<dbReference type="Proteomes" id="UP000029507">
    <property type="component" value="Chromosome"/>
</dbReference>
<dbReference type="AlphaFoldDB" id="A0A089LWL1"/>
<reference evidence="7 8" key="1">
    <citation type="submission" date="2014-08" db="EMBL/GenBank/DDBJ databases">
        <title>Comparative genomics of the Paenibacillus odorifer group.</title>
        <authorList>
            <person name="den Bakker H.C."/>
            <person name="Tsai Y.-C."/>
            <person name="Martin N."/>
            <person name="Korlach J."/>
            <person name="Wiedmann M."/>
        </authorList>
    </citation>
    <scope>NUCLEOTIDE SEQUENCE [LARGE SCALE GENOMIC DNA]</scope>
    <source>
        <strain evidence="7 8">DSM 14472</strain>
    </source>
</reference>
<proteinExistence type="inferred from homology"/>
<dbReference type="InterPro" id="IPR030678">
    <property type="entry name" value="Peptide/Ni-bd"/>
</dbReference>
<keyword evidence="4" id="KW-0732">Signal</keyword>
<keyword evidence="3" id="KW-0813">Transport</keyword>
<dbReference type="FunFam" id="3.10.105.10:FF:000001">
    <property type="entry name" value="Oligopeptide ABC transporter, oligopeptide-binding protein"/>
    <property type="match status" value="1"/>
</dbReference>
<dbReference type="CDD" id="cd08504">
    <property type="entry name" value="PBP2_OppA"/>
    <property type="match status" value="1"/>
</dbReference>